<dbReference type="GO" id="GO:0008270">
    <property type="term" value="F:zinc ion binding"/>
    <property type="evidence" value="ECO:0007669"/>
    <property type="project" value="InterPro"/>
</dbReference>
<name>A0A5J6MLS9_9PROT</name>
<organism evidence="2 3">
    <name type="scientific">Hypericibacter terrae</name>
    <dbReference type="NCBI Taxonomy" id="2602015"/>
    <lineage>
        <taxon>Bacteria</taxon>
        <taxon>Pseudomonadati</taxon>
        <taxon>Pseudomonadota</taxon>
        <taxon>Alphaproteobacteria</taxon>
        <taxon>Rhodospirillales</taxon>
        <taxon>Dongiaceae</taxon>
        <taxon>Hypericibacter</taxon>
    </lineage>
</organism>
<sequence length="440" mass="50694">MLTKGGLTHKTTTKSVLDLVNLYEDDHLNLEPGFQRQSVWSPRDRAKLIESILRNYPLPAIFLYKRQEGGRLVYDVIDGKQRLESIFMFTGAMRPRFEARAALDEGGPVQAVDWPLLKRKQLQHRITGYELPVIEVDGDIGDIIDVFVRINSTGKALTRQEQRHAKYYRSPFLKAAAKVAGKFEPYFRRHGILSAGQLSRMKHVELICELMLSLHQGDVLNRRTALDRVMATESFDGRQIQKAVRLVTTTLNRVGRMFPHLKSSRFRQANDFYSLAVLIGKFEAEHMILTDKRRNRLAWDLLQSFGSKVDEMRERQRKAQGAGPHQELYREYLLTVSQMTDDVSQRRKREDMLRGILGSLFARKDAQRGFTSEQRRIIWNNATNRTCKTCGKKLTWDDFTIDHINPHSKGGRSALDNAALMCREHNSAKGAKRGRRRARS</sequence>
<dbReference type="Proteomes" id="UP000326202">
    <property type="component" value="Chromosome"/>
</dbReference>
<dbReference type="InterPro" id="IPR013087">
    <property type="entry name" value="Znf_C2H2_type"/>
</dbReference>
<evidence type="ECO:0000259" key="1">
    <source>
        <dbReference type="PROSITE" id="PS00028"/>
    </source>
</evidence>
<dbReference type="PROSITE" id="PS00028">
    <property type="entry name" value="ZINC_FINGER_C2H2_1"/>
    <property type="match status" value="1"/>
</dbReference>
<gene>
    <name evidence="2" type="ORF">FRZ44_33910</name>
</gene>
<evidence type="ECO:0000313" key="2">
    <source>
        <dbReference type="EMBL" id="QEX18087.1"/>
    </source>
</evidence>
<reference evidence="2 3" key="1">
    <citation type="submission" date="2019-08" db="EMBL/GenBank/DDBJ databases">
        <title>Hyperibacter terrae gen. nov., sp. nov. and Hyperibacter viscosus sp. nov., two new members in the family Rhodospirillaceae isolated from the rhizosphere of Hypericum perforatum.</title>
        <authorList>
            <person name="Noviana Z."/>
        </authorList>
    </citation>
    <scope>NUCLEOTIDE SEQUENCE [LARGE SCALE GENOMIC DNA]</scope>
    <source>
        <strain evidence="2 3">R5913</strain>
    </source>
</reference>
<dbReference type="PANTHER" id="PTHR39639">
    <property type="entry name" value="CHROMOSOME 16, WHOLE GENOME SHOTGUN SEQUENCE"/>
    <property type="match status" value="1"/>
</dbReference>
<dbReference type="OrthoDB" id="9787127at2"/>
<dbReference type="RefSeq" id="WP_151178281.1">
    <property type="nucleotide sequence ID" value="NZ_CP042906.1"/>
</dbReference>
<proteinExistence type="predicted"/>
<dbReference type="Pfam" id="PF03235">
    <property type="entry name" value="GmrSD_N"/>
    <property type="match status" value="1"/>
</dbReference>
<protein>
    <recommendedName>
        <fullName evidence="1">C2H2-type domain-containing protein</fullName>
    </recommendedName>
</protein>
<evidence type="ECO:0000313" key="3">
    <source>
        <dbReference type="Proteomes" id="UP000326202"/>
    </source>
</evidence>
<dbReference type="GO" id="GO:0004519">
    <property type="term" value="F:endonuclease activity"/>
    <property type="evidence" value="ECO:0007669"/>
    <property type="project" value="InterPro"/>
</dbReference>
<dbReference type="InterPro" id="IPR003615">
    <property type="entry name" value="HNH_nuc"/>
</dbReference>
<dbReference type="AlphaFoldDB" id="A0A5J6MLS9"/>
<dbReference type="InterPro" id="IPR004919">
    <property type="entry name" value="GmrSD_N"/>
</dbReference>
<dbReference type="CDD" id="cd00085">
    <property type="entry name" value="HNHc"/>
    <property type="match status" value="1"/>
</dbReference>
<dbReference type="KEGG" id="htq:FRZ44_33910"/>
<dbReference type="GO" id="GO:0003676">
    <property type="term" value="F:nucleic acid binding"/>
    <property type="evidence" value="ECO:0007669"/>
    <property type="project" value="InterPro"/>
</dbReference>
<dbReference type="PANTHER" id="PTHR39639:SF1">
    <property type="entry name" value="DUF262 DOMAIN-CONTAINING PROTEIN"/>
    <property type="match status" value="1"/>
</dbReference>
<dbReference type="EMBL" id="CP042906">
    <property type="protein sequence ID" value="QEX18087.1"/>
    <property type="molecule type" value="Genomic_DNA"/>
</dbReference>
<feature type="domain" description="C2H2-type" evidence="1">
    <location>
        <begin position="387"/>
        <end position="407"/>
    </location>
</feature>
<dbReference type="SMART" id="SM00507">
    <property type="entry name" value="HNHc"/>
    <property type="match status" value="1"/>
</dbReference>
<dbReference type="Pfam" id="PF01844">
    <property type="entry name" value="HNH"/>
    <property type="match status" value="1"/>
</dbReference>
<dbReference type="InterPro" id="IPR002711">
    <property type="entry name" value="HNH"/>
</dbReference>
<dbReference type="Gene3D" id="1.10.30.50">
    <property type="match status" value="1"/>
</dbReference>
<keyword evidence="3" id="KW-1185">Reference proteome</keyword>
<accession>A0A5J6MLS9</accession>